<dbReference type="InterPro" id="IPR036390">
    <property type="entry name" value="WH_DNA-bd_sf"/>
</dbReference>
<evidence type="ECO:0000313" key="5">
    <source>
        <dbReference type="EMBL" id="MBS2552525.1"/>
    </source>
</evidence>
<dbReference type="SUPFAM" id="SSF46785">
    <property type="entry name" value="Winged helix' DNA-binding domain"/>
    <property type="match status" value="1"/>
</dbReference>
<dbReference type="PANTHER" id="PTHR43132:SF8">
    <property type="entry name" value="HTH-TYPE TRANSCRIPTIONAL REGULATOR KMTR"/>
    <property type="match status" value="1"/>
</dbReference>
<accession>A0ABS5L309</accession>
<protein>
    <recommendedName>
        <fullName evidence="4">HTH arsR-type domain-containing protein</fullName>
    </recommendedName>
</protein>
<keyword evidence="2" id="KW-0238">DNA-binding</keyword>
<dbReference type="InterPro" id="IPR051011">
    <property type="entry name" value="Metal_resp_trans_reg"/>
</dbReference>
<proteinExistence type="predicted"/>
<evidence type="ECO:0000256" key="2">
    <source>
        <dbReference type="ARBA" id="ARBA00023125"/>
    </source>
</evidence>
<dbReference type="PANTHER" id="PTHR43132">
    <property type="entry name" value="ARSENICAL RESISTANCE OPERON REPRESSOR ARSR-RELATED"/>
    <property type="match status" value="1"/>
</dbReference>
<gene>
    <name evidence="5" type="ORF">KGQ19_37290</name>
</gene>
<dbReference type="EMBL" id="JAAFYZ010000194">
    <property type="protein sequence ID" value="MBS2552525.1"/>
    <property type="molecule type" value="Genomic_DNA"/>
</dbReference>
<keyword evidence="3" id="KW-0804">Transcription</keyword>
<dbReference type="SMART" id="SM00418">
    <property type="entry name" value="HTH_ARSR"/>
    <property type="match status" value="1"/>
</dbReference>
<dbReference type="Proteomes" id="UP000730482">
    <property type="component" value="Unassembled WGS sequence"/>
</dbReference>
<dbReference type="InterPro" id="IPR036388">
    <property type="entry name" value="WH-like_DNA-bd_sf"/>
</dbReference>
<dbReference type="InterPro" id="IPR001845">
    <property type="entry name" value="HTH_ArsR_DNA-bd_dom"/>
</dbReference>
<sequence length="331" mass="35968">MVGIPMTNADLARVGFETSPLVNLVRGLDQLGSTRPMRSAHRRWLAGALRQIPERCRPLMELLNAIPNYAPAFLIPDLPPSGRLHRGVEEELDALRAVRDTDLALDFTIFDTWDRRPSRAYDALRDRGERLIPVLTDAMHALYTACLAEDWPDIRRALDADIGRRARQMALDGPGAVLNDLHPKLSWEPEKLSLAVSKVPDWRYDLRGDGLTFTPSVFGHYVGSLIAPGRRSMMAYPVSDLDAAAALIGAESPHDGLAALIGRARAAALRAIGDDPTTGELAVLLGVKAPTASAHAAALRSAGLVVTERTGRSVRHRLTGLGAELIAANRR</sequence>
<keyword evidence="1" id="KW-0805">Transcription regulation</keyword>
<name>A0ABS5L309_9ACTN</name>
<organism evidence="5 6">
    <name type="scientific">Catenulispora pinistramenti</name>
    <dbReference type="NCBI Taxonomy" id="2705254"/>
    <lineage>
        <taxon>Bacteria</taxon>
        <taxon>Bacillati</taxon>
        <taxon>Actinomycetota</taxon>
        <taxon>Actinomycetes</taxon>
        <taxon>Catenulisporales</taxon>
        <taxon>Catenulisporaceae</taxon>
        <taxon>Catenulispora</taxon>
    </lineage>
</organism>
<evidence type="ECO:0000259" key="4">
    <source>
        <dbReference type="SMART" id="SM00418"/>
    </source>
</evidence>
<feature type="domain" description="HTH arsR-type" evidence="4">
    <location>
        <begin position="255"/>
        <end position="331"/>
    </location>
</feature>
<evidence type="ECO:0000313" key="6">
    <source>
        <dbReference type="Proteomes" id="UP000730482"/>
    </source>
</evidence>
<dbReference type="Pfam" id="PF19361">
    <property type="entry name" value="DUF5937"/>
    <property type="match status" value="1"/>
</dbReference>
<evidence type="ECO:0000256" key="1">
    <source>
        <dbReference type="ARBA" id="ARBA00023015"/>
    </source>
</evidence>
<dbReference type="RefSeq" id="WP_212018191.1">
    <property type="nucleotide sequence ID" value="NZ_JAAFYZ010000194.1"/>
</dbReference>
<comment type="caution">
    <text evidence="5">The sequence shown here is derived from an EMBL/GenBank/DDBJ whole genome shotgun (WGS) entry which is preliminary data.</text>
</comment>
<dbReference type="Gene3D" id="1.10.10.10">
    <property type="entry name" value="Winged helix-like DNA-binding domain superfamily/Winged helix DNA-binding domain"/>
    <property type="match status" value="1"/>
</dbReference>
<evidence type="ECO:0000256" key="3">
    <source>
        <dbReference type="ARBA" id="ARBA00023163"/>
    </source>
</evidence>
<keyword evidence="6" id="KW-1185">Reference proteome</keyword>
<dbReference type="InterPro" id="IPR045981">
    <property type="entry name" value="DUF5937"/>
</dbReference>
<reference evidence="5 6" key="1">
    <citation type="submission" date="2020-02" db="EMBL/GenBank/DDBJ databases">
        <title>Acidophilic actinobacteria isolated from forest soil.</title>
        <authorList>
            <person name="Golinska P."/>
        </authorList>
    </citation>
    <scope>NUCLEOTIDE SEQUENCE [LARGE SCALE GENOMIC DNA]</scope>
    <source>
        <strain evidence="5 6">NL8</strain>
    </source>
</reference>